<dbReference type="PANTHER" id="PTHR35793:SF2">
    <property type="entry name" value="INNER MEMBRANE PROTEIN YJIG"/>
    <property type="match status" value="1"/>
</dbReference>
<feature type="transmembrane region" description="Helical" evidence="1">
    <location>
        <begin position="7"/>
        <end position="28"/>
    </location>
</feature>
<dbReference type="EMBL" id="CP003360">
    <property type="protein sequence ID" value="AFM25645.1"/>
    <property type="molecule type" value="Genomic_DNA"/>
</dbReference>
<feature type="transmembrane region" description="Helical" evidence="1">
    <location>
        <begin position="159"/>
        <end position="179"/>
    </location>
</feature>
<dbReference type="InterPro" id="IPR011642">
    <property type="entry name" value="Gate_dom"/>
</dbReference>
<dbReference type="STRING" id="706587.Desti_2977"/>
<dbReference type="Pfam" id="PF07670">
    <property type="entry name" value="Gate"/>
    <property type="match status" value="1"/>
</dbReference>
<name>I4C7V4_DESTA</name>
<feature type="domain" description="Nucleoside transporter/FeoB GTPase Gate" evidence="2">
    <location>
        <begin position="50"/>
        <end position="148"/>
    </location>
</feature>
<accession>I4C7V4</accession>
<dbReference type="eggNOG" id="COG0700">
    <property type="taxonomic scope" value="Bacteria"/>
</dbReference>
<dbReference type="KEGG" id="dti:Desti_2977"/>
<dbReference type="HOGENOM" id="CLU_127717_0_0_7"/>
<dbReference type="AlphaFoldDB" id="I4C7V4"/>
<evidence type="ECO:0000313" key="3">
    <source>
        <dbReference type="EMBL" id="AFM25645.1"/>
    </source>
</evidence>
<organism evidence="3 4">
    <name type="scientific">Desulfomonile tiedjei (strain ATCC 49306 / DSM 6799 / DCB-1)</name>
    <dbReference type="NCBI Taxonomy" id="706587"/>
    <lineage>
        <taxon>Bacteria</taxon>
        <taxon>Pseudomonadati</taxon>
        <taxon>Thermodesulfobacteriota</taxon>
        <taxon>Desulfomonilia</taxon>
        <taxon>Desulfomonilales</taxon>
        <taxon>Desulfomonilaceae</taxon>
        <taxon>Desulfomonile</taxon>
    </lineage>
</organism>
<dbReference type="RefSeq" id="WP_014810782.1">
    <property type="nucleotide sequence ID" value="NC_018025.1"/>
</dbReference>
<dbReference type="PANTHER" id="PTHR35793">
    <property type="entry name" value="INNER MEMBRANE PROTEIN YJIG"/>
    <property type="match status" value="1"/>
</dbReference>
<keyword evidence="1" id="KW-1133">Transmembrane helix</keyword>
<proteinExistence type="predicted"/>
<keyword evidence="1" id="KW-0472">Membrane</keyword>
<feature type="transmembrane region" description="Helical" evidence="1">
    <location>
        <begin position="126"/>
        <end position="147"/>
    </location>
</feature>
<evidence type="ECO:0000259" key="2">
    <source>
        <dbReference type="Pfam" id="PF07670"/>
    </source>
</evidence>
<protein>
    <submittedName>
        <fullName evidence="3">Putative membrane protein</fullName>
    </submittedName>
</protein>
<dbReference type="InterPro" id="IPR052549">
    <property type="entry name" value="SpmB"/>
</dbReference>
<dbReference type="OrthoDB" id="9805623at2"/>
<reference evidence="4" key="1">
    <citation type="submission" date="2012-06" db="EMBL/GenBank/DDBJ databases">
        <title>Complete sequence of chromosome of Desulfomonile tiedjei DSM 6799.</title>
        <authorList>
            <person name="Lucas S."/>
            <person name="Copeland A."/>
            <person name="Lapidus A."/>
            <person name="Glavina del Rio T."/>
            <person name="Dalin E."/>
            <person name="Tice H."/>
            <person name="Bruce D."/>
            <person name="Goodwin L."/>
            <person name="Pitluck S."/>
            <person name="Peters L."/>
            <person name="Ovchinnikova G."/>
            <person name="Zeytun A."/>
            <person name="Lu M."/>
            <person name="Kyrpides N."/>
            <person name="Mavromatis K."/>
            <person name="Ivanova N."/>
            <person name="Brettin T."/>
            <person name="Detter J.C."/>
            <person name="Han C."/>
            <person name="Larimer F."/>
            <person name="Land M."/>
            <person name="Hauser L."/>
            <person name="Markowitz V."/>
            <person name="Cheng J.-F."/>
            <person name="Hugenholtz P."/>
            <person name="Woyke T."/>
            <person name="Wu D."/>
            <person name="Spring S."/>
            <person name="Schroeder M."/>
            <person name="Brambilla E."/>
            <person name="Klenk H.-P."/>
            <person name="Eisen J.A."/>
        </authorList>
    </citation>
    <scope>NUCLEOTIDE SEQUENCE [LARGE SCALE GENOMIC DNA]</scope>
    <source>
        <strain evidence="4">ATCC 49306 / DSM 6799 / DCB-1</strain>
    </source>
</reference>
<feature type="transmembrane region" description="Helical" evidence="1">
    <location>
        <begin position="48"/>
        <end position="68"/>
    </location>
</feature>
<evidence type="ECO:0000256" key="1">
    <source>
        <dbReference type="SAM" id="Phobius"/>
    </source>
</evidence>
<keyword evidence="1" id="KW-0812">Transmembrane</keyword>
<dbReference type="PATRIC" id="fig|706587.4.peg.3380"/>
<dbReference type="Proteomes" id="UP000006055">
    <property type="component" value="Chromosome"/>
</dbReference>
<dbReference type="GO" id="GO:0005886">
    <property type="term" value="C:plasma membrane"/>
    <property type="evidence" value="ECO:0007669"/>
    <property type="project" value="TreeGrafter"/>
</dbReference>
<keyword evidence="4" id="KW-1185">Reference proteome</keyword>
<gene>
    <name evidence="3" type="ordered locus">Desti_2977</name>
</gene>
<evidence type="ECO:0000313" key="4">
    <source>
        <dbReference type="Proteomes" id="UP000006055"/>
    </source>
</evidence>
<sequence>MHDLPDFVTLASNFVFLAFLVGIPVYGFCKGVKVYEVFVTGARDGFDVAVRIIPYLVAILVVVGMFRASGAIDIISRALPEYAISLGLTPDVISLCLMRPLSGGASLGMLGEIIAHRGADSYEAQLAAVITGCTETTLYVVAVYFGAVSVTRTRYAVQAGLLADAAGMLAGVVVCWLFFR</sequence>